<dbReference type="EMBL" id="JAFHKS010000040">
    <property type="protein sequence ID" value="MBN3544183.1"/>
    <property type="molecule type" value="Genomic_DNA"/>
</dbReference>
<reference evidence="1 2" key="1">
    <citation type="submission" date="2021-01" db="EMBL/GenBank/DDBJ databases">
        <title>Genome Sequencing of Type Strains.</title>
        <authorList>
            <person name="Lemaire J.F."/>
            <person name="Inderbitzin P."/>
            <person name="Collins S.B."/>
            <person name="Wespe N."/>
            <person name="Knight-Connoni V."/>
        </authorList>
    </citation>
    <scope>NUCLEOTIDE SEQUENCE [LARGE SCALE GENOMIC DNA]</scope>
    <source>
        <strain evidence="1 2">DSM 14730</strain>
    </source>
</reference>
<dbReference type="RefSeq" id="WP_188404336.1">
    <property type="nucleotide sequence ID" value="NZ_BMCE01000004.1"/>
</dbReference>
<evidence type="ECO:0000313" key="2">
    <source>
        <dbReference type="Proteomes" id="UP001319060"/>
    </source>
</evidence>
<dbReference type="InterPro" id="IPR037175">
    <property type="entry name" value="KFase_sf"/>
</dbReference>
<sequence>MRVIDLTLTIDPETKYPGFPRSKVYGKPESVNKITKVASVEENKVSSHDVLLSTQHFTHYDAPSHYIIGGLNNDEVPLDWLVGEAVVFDMMHKKAGECVTAADLEATGVEMKKGDIVIIRTGWTDKMFGTFEFWDQMIYLSTDAAEWLMERGVKSLVQDFMTCDSPLHPPAGREWGKPNWSPNHLTFLGNNVCLIEWCTNLAEIKEERVFLACAPIKLKGTEGAPCRVFAVEGLINNNK</sequence>
<proteinExistence type="predicted"/>
<name>A0ABS2ZA35_9BACL</name>
<accession>A0ABS2ZA35</accession>
<dbReference type="Pfam" id="PF04199">
    <property type="entry name" value="Cyclase"/>
    <property type="match status" value="1"/>
</dbReference>
<comment type="caution">
    <text evidence="1">The sequence shown here is derived from an EMBL/GenBank/DDBJ whole genome shotgun (WGS) entry which is preliminary data.</text>
</comment>
<dbReference type="InterPro" id="IPR007325">
    <property type="entry name" value="KFase/CYL"/>
</dbReference>
<keyword evidence="2" id="KW-1185">Reference proteome</keyword>
<protein>
    <submittedName>
        <fullName evidence="1">Cyclase family protein</fullName>
    </submittedName>
</protein>
<gene>
    <name evidence="1" type="ORF">JYA64_02610</name>
</gene>
<dbReference type="Gene3D" id="3.50.30.50">
    <property type="entry name" value="Putative cyclase"/>
    <property type="match status" value="1"/>
</dbReference>
<organism evidence="1 2">
    <name type="scientific">Fictibacillus barbaricus</name>
    <dbReference type="NCBI Taxonomy" id="182136"/>
    <lineage>
        <taxon>Bacteria</taxon>
        <taxon>Bacillati</taxon>
        <taxon>Bacillota</taxon>
        <taxon>Bacilli</taxon>
        <taxon>Bacillales</taxon>
        <taxon>Fictibacillaceae</taxon>
        <taxon>Fictibacillus</taxon>
    </lineage>
</organism>
<dbReference type="PANTHER" id="PTHR31118">
    <property type="entry name" value="CYCLASE-LIKE PROTEIN 2"/>
    <property type="match status" value="1"/>
</dbReference>
<evidence type="ECO:0000313" key="1">
    <source>
        <dbReference type="EMBL" id="MBN3544183.1"/>
    </source>
</evidence>
<dbReference type="PANTHER" id="PTHR31118:SF32">
    <property type="entry name" value="KYNURENINE FORMAMIDASE"/>
    <property type="match status" value="1"/>
</dbReference>
<dbReference type="Proteomes" id="UP001319060">
    <property type="component" value="Unassembled WGS sequence"/>
</dbReference>
<dbReference type="SUPFAM" id="SSF102198">
    <property type="entry name" value="Putative cyclase"/>
    <property type="match status" value="1"/>
</dbReference>